<feature type="transmembrane region" description="Helical" evidence="5">
    <location>
        <begin position="108"/>
        <end position="127"/>
    </location>
</feature>
<dbReference type="AlphaFoldDB" id="A0A2V1K3X4"/>
<dbReference type="InterPro" id="IPR011547">
    <property type="entry name" value="SLC26A/SulP_dom"/>
</dbReference>
<comment type="subcellular location">
    <subcellularLocation>
        <location evidence="1">Membrane</location>
        <topology evidence="1">Multi-pass membrane protein</topology>
    </subcellularLocation>
</comment>
<dbReference type="Pfam" id="PF00916">
    <property type="entry name" value="Sulfate_transp"/>
    <property type="match status" value="1"/>
</dbReference>
<protein>
    <submittedName>
        <fullName evidence="7">Sodium-independent anion transporter</fullName>
    </submittedName>
</protein>
<dbReference type="InterPro" id="IPR002645">
    <property type="entry name" value="STAS_dom"/>
</dbReference>
<gene>
    <name evidence="7" type="ORF">DD235_09090</name>
</gene>
<dbReference type="Gene3D" id="3.30.750.24">
    <property type="entry name" value="STAS domain"/>
    <property type="match status" value="1"/>
</dbReference>
<evidence type="ECO:0000256" key="2">
    <source>
        <dbReference type="ARBA" id="ARBA00022692"/>
    </source>
</evidence>
<dbReference type="GO" id="GO:0055085">
    <property type="term" value="P:transmembrane transport"/>
    <property type="evidence" value="ECO:0007669"/>
    <property type="project" value="InterPro"/>
</dbReference>
<sequence length="587" mass="62839">MRTPHPHRKAPSLHLARFRPELLKIIGHYSRDRLGRDIGAGITVGVVALPLAMAFAIASGVNPEAGLFTAVLGGLLVSLLGGSRVQIGGPAGAFIVVVYSIIEQYGLANLLISTILAGILLFLLGLFKLGTLVRFVPLPIVVGFTNGIAVLIGLTQVKDFLGLDIAKVPADFFSQLHAIGTHIQTVSLFSVGLGAACLLLLAIWPRPGNPSRPGRLAQVTRRILPKAFPTQGLHNTLQRIPGTVVVLVLATLATWLFTLPVDTIGNRFGGIPQSLPPFELPEFSWLTVKQLFGPTITIAVLCAIESLLCARVADVMTGDRHDPNQELMAQGVANAVVPFFGGIPVTGTIARTVTNIRAGATSPVAGCVHALTLLIIMLVAAPLAVHVPMAALAAILMMVAWNMGEWRAFASLKRFPLSHRIIMLGTFLLTVVFDLTVAIQVGLGLACVFFIVHMAATTHVRRVALDQEAPDLAEQVHVWALYGTLFFGSTDKIEPLEASTQPPPAITILDLTSLVKLDSSGLDALDHLRQHLQQKGSQLMVCGLAAQPEIEMKRYGFLDKLGASHVAWDLKDALERSRHLLQPAPTV</sequence>
<organism evidence="7 8">
    <name type="scientific">Corticimicrobacter populi</name>
    <dbReference type="NCBI Taxonomy" id="2175229"/>
    <lineage>
        <taxon>Bacteria</taxon>
        <taxon>Pseudomonadati</taxon>
        <taxon>Pseudomonadota</taxon>
        <taxon>Betaproteobacteria</taxon>
        <taxon>Burkholderiales</taxon>
        <taxon>Alcaligenaceae</taxon>
        <taxon>Corticimicrobacter</taxon>
    </lineage>
</organism>
<feature type="transmembrane region" description="Helical" evidence="5">
    <location>
        <begin position="87"/>
        <end position="102"/>
    </location>
</feature>
<evidence type="ECO:0000256" key="4">
    <source>
        <dbReference type="ARBA" id="ARBA00023136"/>
    </source>
</evidence>
<feature type="transmembrane region" description="Helical" evidence="5">
    <location>
        <begin position="421"/>
        <end position="452"/>
    </location>
</feature>
<dbReference type="RefSeq" id="WP_109061752.1">
    <property type="nucleotide sequence ID" value="NZ_QETA01000003.1"/>
</dbReference>
<evidence type="ECO:0000256" key="3">
    <source>
        <dbReference type="ARBA" id="ARBA00022989"/>
    </source>
</evidence>
<feature type="transmembrane region" description="Helical" evidence="5">
    <location>
        <begin position="240"/>
        <end position="258"/>
    </location>
</feature>
<accession>A0A2V1K3X4</accession>
<dbReference type="Pfam" id="PF01740">
    <property type="entry name" value="STAS"/>
    <property type="match status" value="1"/>
</dbReference>
<evidence type="ECO:0000256" key="5">
    <source>
        <dbReference type="SAM" id="Phobius"/>
    </source>
</evidence>
<dbReference type="CDD" id="cd07042">
    <property type="entry name" value="STAS_SulP_like_sulfate_transporter"/>
    <property type="match status" value="1"/>
</dbReference>
<dbReference type="InterPro" id="IPR036513">
    <property type="entry name" value="STAS_dom_sf"/>
</dbReference>
<dbReference type="PROSITE" id="PS50801">
    <property type="entry name" value="STAS"/>
    <property type="match status" value="1"/>
</dbReference>
<keyword evidence="2 5" id="KW-0812">Transmembrane</keyword>
<feature type="transmembrane region" description="Helical" evidence="5">
    <location>
        <begin position="370"/>
        <end position="400"/>
    </location>
</feature>
<evidence type="ECO:0000256" key="1">
    <source>
        <dbReference type="ARBA" id="ARBA00004141"/>
    </source>
</evidence>
<feature type="transmembrane region" description="Helical" evidence="5">
    <location>
        <begin position="38"/>
        <end position="59"/>
    </location>
</feature>
<feature type="transmembrane region" description="Helical" evidence="5">
    <location>
        <begin position="331"/>
        <end position="350"/>
    </location>
</feature>
<evidence type="ECO:0000313" key="7">
    <source>
        <dbReference type="EMBL" id="PWF23138.1"/>
    </source>
</evidence>
<keyword evidence="8" id="KW-1185">Reference proteome</keyword>
<evidence type="ECO:0000259" key="6">
    <source>
        <dbReference type="PROSITE" id="PS50801"/>
    </source>
</evidence>
<reference evidence="8" key="1">
    <citation type="submission" date="2018-05" db="EMBL/GenBank/DDBJ databases">
        <authorList>
            <person name="Li Y."/>
        </authorList>
    </citation>
    <scope>NUCLEOTIDE SEQUENCE [LARGE SCALE GENOMIC DNA]</scope>
    <source>
        <strain evidence="8">3d-2-2</strain>
    </source>
</reference>
<dbReference type="EMBL" id="QETA01000003">
    <property type="protein sequence ID" value="PWF23138.1"/>
    <property type="molecule type" value="Genomic_DNA"/>
</dbReference>
<dbReference type="PANTHER" id="PTHR11814">
    <property type="entry name" value="SULFATE TRANSPORTER"/>
    <property type="match status" value="1"/>
</dbReference>
<dbReference type="Proteomes" id="UP000245212">
    <property type="component" value="Unassembled WGS sequence"/>
</dbReference>
<keyword evidence="4 5" id="KW-0472">Membrane</keyword>
<keyword evidence="3 5" id="KW-1133">Transmembrane helix</keyword>
<dbReference type="GO" id="GO:0016020">
    <property type="term" value="C:membrane"/>
    <property type="evidence" value="ECO:0007669"/>
    <property type="project" value="UniProtKB-SubCell"/>
</dbReference>
<feature type="transmembrane region" description="Helical" evidence="5">
    <location>
        <begin position="134"/>
        <end position="154"/>
    </location>
</feature>
<feature type="transmembrane region" description="Helical" evidence="5">
    <location>
        <begin position="183"/>
        <end position="204"/>
    </location>
</feature>
<feature type="transmembrane region" description="Helical" evidence="5">
    <location>
        <begin position="291"/>
        <end position="310"/>
    </location>
</feature>
<dbReference type="SUPFAM" id="SSF52091">
    <property type="entry name" value="SpoIIaa-like"/>
    <property type="match status" value="1"/>
</dbReference>
<evidence type="ECO:0000313" key="8">
    <source>
        <dbReference type="Proteomes" id="UP000245212"/>
    </source>
</evidence>
<comment type="caution">
    <text evidence="7">The sequence shown here is derived from an EMBL/GenBank/DDBJ whole genome shotgun (WGS) entry which is preliminary data.</text>
</comment>
<proteinExistence type="predicted"/>
<name>A0A2V1K3X4_9BURK</name>
<dbReference type="InterPro" id="IPR001902">
    <property type="entry name" value="SLC26A/SulP_fam"/>
</dbReference>
<feature type="domain" description="STAS" evidence="6">
    <location>
        <begin position="474"/>
        <end position="577"/>
    </location>
</feature>